<evidence type="ECO:0000259" key="2">
    <source>
        <dbReference type="Pfam" id="PF18879"/>
    </source>
</evidence>
<feature type="region of interest" description="Disordered" evidence="1">
    <location>
        <begin position="217"/>
        <end position="278"/>
    </location>
</feature>
<comment type="caution">
    <text evidence="3">The sequence shown here is derived from an EMBL/GenBank/DDBJ whole genome shotgun (WGS) entry which is preliminary data.</text>
</comment>
<dbReference type="InterPro" id="IPR043796">
    <property type="entry name" value="ESX-1_EspA/EspE-like"/>
</dbReference>
<keyword evidence="4" id="KW-1185">Reference proteome</keyword>
<sequence length="426" mass="43498">MGVFDGTEYVGKETADLAAGHSDPTAAPGGTWVRWGKAIKSAAGSSILDAGQALITGMRLTTGWNDPERGDPFGRSTARFISAGETLDSAYPGEDWQGAGAQAYATANRSHAGRTESMATLDRGVQTVIAREAYQVAHRRDNLDDQSNYLGDLSYLTWPLGLAPGAGKAMKVAVELSAVSAALTICSAELLMLSRETDENAAELRELAGEYSALTRKEAPPDLGDVPPQPPSDEQPAAEPRADESMDRPGPAQPAPEVVPTSLSTTTPFRARPPGAVPVAPANPVVGAAVPTGEAATAPAFPIEMVSGMASAFGAVGGMIGSMTAPLAAALTGAAGAAAQSLSTLTSPDGPDAVDEMDEPPIGEDPPDTDSDGDRDLPDGTASAGEGSGAAPPEAVVESEESRREPPNTLESVRPSVPPAATRPPQ</sequence>
<reference evidence="3 4" key="1">
    <citation type="submission" date="2021-08" db="EMBL/GenBank/DDBJ databases">
        <title>Draft genome sequence of Mycolicibacterium sp. NGTWS1702 strain.</title>
        <authorList>
            <person name="Matsumoto M."/>
            <person name="Tang B.C.C."/>
            <person name="Machida Y."/>
            <person name="Matoyama H."/>
            <person name="Kishihara T."/>
            <person name="Sato S."/>
            <person name="Kondo I."/>
            <person name="Sano M."/>
            <person name="Kato G."/>
        </authorList>
    </citation>
    <scope>NUCLEOTIDE SEQUENCE [LARGE SCALE GENOMIC DNA]</scope>
    <source>
        <strain evidence="3 4">NGTWSNA01</strain>
    </source>
</reference>
<proteinExistence type="predicted"/>
<evidence type="ECO:0000256" key="1">
    <source>
        <dbReference type="SAM" id="MobiDB-lite"/>
    </source>
</evidence>
<feature type="compositionally biased region" description="Low complexity" evidence="1">
    <location>
        <begin position="379"/>
        <end position="396"/>
    </location>
</feature>
<feature type="compositionally biased region" description="Pro residues" evidence="1">
    <location>
        <begin position="416"/>
        <end position="426"/>
    </location>
</feature>
<dbReference type="Pfam" id="PF18879">
    <property type="entry name" value="EspA_EspE"/>
    <property type="match status" value="1"/>
</dbReference>
<dbReference type="EMBL" id="BPRH01001530">
    <property type="protein sequence ID" value="GJF13735.1"/>
    <property type="molecule type" value="Genomic_DNA"/>
</dbReference>
<accession>A0ABQ4VC19</accession>
<organism evidence="3 4">
    <name type="scientific">Mycolicibacterium cyprinidarum</name>
    <dbReference type="NCBI Taxonomy" id="2860311"/>
    <lineage>
        <taxon>Bacteria</taxon>
        <taxon>Bacillati</taxon>
        <taxon>Actinomycetota</taxon>
        <taxon>Actinomycetes</taxon>
        <taxon>Mycobacteriales</taxon>
        <taxon>Mycobacteriaceae</taxon>
        <taxon>Mycolicibacterium</taxon>
    </lineage>
</organism>
<dbReference type="Proteomes" id="UP001060504">
    <property type="component" value="Unassembled WGS sequence"/>
</dbReference>
<feature type="region of interest" description="Disordered" evidence="1">
    <location>
        <begin position="342"/>
        <end position="426"/>
    </location>
</feature>
<protein>
    <recommendedName>
        <fullName evidence="2">ESX-1 secretion-associated protein EspA/EspE-like domain-containing protein</fullName>
    </recommendedName>
</protein>
<gene>
    <name evidence="3" type="ORF">NGTWS1702_14520</name>
</gene>
<name>A0ABQ4VC19_9MYCO</name>
<evidence type="ECO:0000313" key="3">
    <source>
        <dbReference type="EMBL" id="GJF13735.1"/>
    </source>
</evidence>
<feature type="domain" description="ESX-1 secretion-associated protein EspA/EspE-like" evidence="2">
    <location>
        <begin position="62"/>
        <end position="145"/>
    </location>
</feature>
<evidence type="ECO:0000313" key="4">
    <source>
        <dbReference type="Proteomes" id="UP001060504"/>
    </source>
</evidence>
<feature type="compositionally biased region" description="Acidic residues" evidence="1">
    <location>
        <begin position="352"/>
        <end position="371"/>
    </location>
</feature>